<accession>A0A951PQT3</accession>
<evidence type="ECO:0000313" key="1">
    <source>
        <dbReference type="EMBL" id="MBW4547547.1"/>
    </source>
</evidence>
<evidence type="ECO:0000313" key="2">
    <source>
        <dbReference type="Proteomes" id="UP000753908"/>
    </source>
</evidence>
<comment type="caution">
    <text evidence="1">The sequence shown here is derived from an EMBL/GenBank/DDBJ whole genome shotgun (WGS) entry which is preliminary data.</text>
</comment>
<proteinExistence type="predicted"/>
<name>A0A951PQT3_9CYAN</name>
<organism evidence="1 2">
    <name type="scientific">Symplocastrum torsivum CPER-KK1</name>
    <dbReference type="NCBI Taxonomy" id="450513"/>
    <lineage>
        <taxon>Bacteria</taxon>
        <taxon>Bacillati</taxon>
        <taxon>Cyanobacteriota</taxon>
        <taxon>Cyanophyceae</taxon>
        <taxon>Oscillatoriophycideae</taxon>
        <taxon>Oscillatoriales</taxon>
        <taxon>Microcoleaceae</taxon>
        <taxon>Symplocastrum</taxon>
    </lineage>
</organism>
<dbReference type="Proteomes" id="UP000753908">
    <property type="component" value="Unassembled WGS sequence"/>
</dbReference>
<protein>
    <submittedName>
        <fullName evidence="1">Uncharacterized protein</fullName>
    </submittedName>
</protein>
<reference evidence="1" key="2">
    <citation type="journal article" date="2022" name="Microbiol. Resour. Announc.">
        <title>Metagenome Sequencing to Explore Phylogenomics of Terrestrial Cyanobacteria.</title>
        <authorList>
            <person name="Ward R.D."/>
            <person name="Stajich J.E."/>
            <person name="Johansen J.R."/>
            <person name="Huntemann M."/>
            <person name="Clum A."/>
            <person name="Foster B."/>
            <person name="Foster B."/>
            <person name="Roux S."/>
            <person name="Palaniappan K."/>
            <person name="Varghese N."/>
            <person name="Mukherjee S."/>
            <person name="Reddy T.B.K."/>
            <person name="Daum C."/>
            <person name="Copeland A."/>
            <person name="Chen I.A."/>
            <person name="Ivanova N.N."/>
            <person name="Kyrpides N.C."/>
            <person name="Shapiro N."/>
            <person name="Eloe-Fadrosh E.A."/>
            <person name="Pietrasiak N."/>
        </authorList>
    </citation>
    <scope>NUCLEOTIDE SEQUENCE</scope>
    <source>
        <strain evidence="1">CPER-KK1</strain>
    </source>
</reference>
<dbReference type="EMBL" id="JAHHIF010000043">
    <property type="protein sequence ID" value="MBW4547547.1"/>
    <property type="molecule type" value="Genomic_DNA"/>
</dbReference>
<gene>
    <name evidence="1" type="ORF">KME25_24365</name>
</gene>
<sequence length="100" mass="11609">MSENRQNRQCVSIPADWSLPKFHLATQVQTTTVICNTTRIQTGEIVGLEYTKPDSYQVRWQGIKAGWSYIIKLDPDDPWYREEQTLYVEESNIRDLTTAA</sequence>
<reference evidence="1" key="1">
    <citation type="submission" date="2021-05" db="EMBL/GenBank/DDBJ databases">
        <authorList>
            <person name="Pietrasiak N."/>
            <person name="Ward R."/>
            <person name="Stajich J.E."/>
            <person name="Kurbessoian T."/>
        </authorList>
    </citation>
    <scope>NUCLEOTIDE SEQUENCE</scope>
    <source>
        <strain evidence="1">CPER-KK1</strain>
    </source>
</reference>
<dbReference type="AlphaFoldDB" id="A0A951PQT3"/>